<dbReference type="InterPro" id="IPR050121">
    <property type="entry name" value="Cytochrome_P450_monoxygenase"/>
</dbReference>
<protein>
    <submittedName>
        <fullName evidence="11">Cytochrome P450</fullName>
    </submittedName>
</protein>
<dbReference type="CDD" id="cd11061">
    <property type="entry name" value="CYP67-like"/>
    <property type="match status" value="1"/>
</dbReference>
<keyword evidence="10" id="KW-0812">Transmembrane</keyword>
<dbReference type="InterPro" id="IPR002401">
    <property type="entry name" value="Cyt_P450_E_grp-I"/>
</dbReference>
<dbReference type="PANTHER" id="PTHR24305">
    <property type="entry name" value="CYTOCHROME P450"/>
    <property type="match status" value="1"/>
</dbReference>
<evidence type="ECO:0000256" key="9">
    <source>
        <dbReference type="RuleBase" id="RU000461"/>
    </source>
</evidence>
<evidence type="ECO:0000256" key="8">
    <source>
        <dbReference type="PIRSR" id="PIRSR602401-1"/>
    </source>
</evidence>
<keyword evidence="10" id="KW-0472">Membrane</keyword>
<dbReference type="OrthoDB" id="1470350at2759"/>
<comment type="similarity">
    <text evidence="2 9">Belongs to the cytochrome P450 family.</text>
</comment>
<evidence type="ECO:0000256" key="6">
    <source>
        <dbReference type="ARBA" id="ARBA00023004"/>
    </source>
</evidence>
<keyword evidence="12" id="KW-1185">Reference proteome</keyword>
<dbReference type="GO" id="GO:0004497">
    <property type="term" value="F:monooxygenase activity"/>
    <property type="evidence" value="ECO:0007669"/>
    <property type="project" value="UniProtKB-KW"/>
</dbReference>
<dbReference type="InterPro" id="IPR001128">
    <property type="entry name" value="Cyt_P450"/>
</dbReference>
<sequence>MSFLLFGSIGSLQLVWILLVAELIIYGIYVVVYRLTRDPLAKFPGPFLWKISIWPMVWQCARGKRHLDLLKAHRKYGPVVRVAPDMLSFDTGSSARVIYGPRHANLVKSDFHLTLDATISTPSVFAMVDKEKHAFRRRVILQAFTENAMQKSGEFYLHYTGILRDQLKEKTKNGWTKVNMGEYATWWGADVMGALALGRSFNCLRDPTYRNGIPMMRNAARFTYWAGHLPFRKAADYILAHPILSRIGGKAAIDNQNYFDYCENAMQARISEQEEANAAGKGEEMRKDYIHYLLNAIDPETGKGLTRNELKSDASVILAAGSDAIANAFASVMFYLCRNQRPRELAAAEVRKCFSTAEEIQVGPKMNSCTYLTACIDEAMRMAPVSPSPLERVATDEGIEIDGHHIPAGVTVGTFFYGMNLSDKIYRDPYKYWPERWLVDEKGINGLPLKEVNNAKQSFFPFSDGHRQCIAKILATRNLKLVVATMLWHFDFRATDKLNADEPSGEGEEKGVFGLEDAMISITQGPVLEMVDRFNIKRDS</sequence>
<dbReference type="GO" id="GO:0016705">
    <property type="term" value="F:oxidoreductase activity, acting on paired donors, with incorporation or reduction of molecular oxygen"/>
    <property type="evidence" value="ECO:0007669"/>
    <property type="project" value="InterPro"/>
</dbReference>
<dbReference type="PRINTS" id="PR00463">
    <property type="entry name" value="EP450I"/>
</dbReference>
<dbReference type="SUPFAM" id="SSF48264">
    <property type="entry name" value="Cytochrome P450"/>
    <property type="match status" value="1"/>
</dbReference>
<evidence type="ECO:0000256" key="10">
    <source>
        <dbReference type="SAM" id="Phobius"/>
    </source>
</evidence>
<reference evidence="11 12" key="1">
    <citation type="journal article" date="2016" name="Nat. Commun.">
        <title>Ectomycorrhizal ecology is imprinted in the genome of the dominant symbiotic fungus Cenococcum geophilum.</title>
        <authorList>
            <consortium name="DOE Joint Genome Institute"/>
            <person name="Peter M."/>
            <person name="Kohler A."/>
            <person name="Ohm R.A."/>
            <person name="Kuo A."/>
            <person name="Krutzmann J."/>
            <person name="Morin E."/>
            <person name="Arend M."/>
            <person name="Barry K.W."/>
            <person name="Binder M."/>
            <person name="Choi C."/>
            <person name="Clum A."/>
            <person name="Copeland A."/>
            <person name="Grisel N."/>
            <person name="Haridas S."/>
            <person name="Kipfer T."/>
            <person name="LaButti K."/>
            <person name="Lindquist E."/>
            <person name="Lipzen A."/>
            <person name="Maire R."/>
            <person name="Meier B."/>
            <person name="Mihaltcheva S."/>
            <person name="Molinier V."/>
            <person name="Murat C."/>
            <person name="Poggeler S."/>
            <person name="Quandt C.A."/>
            <person name="Sperisen C."/>
            <person name="Tritt A."/>
            <person name="Tisserant E."/>
            <person name="Crous P.W."/>
            <person name="Henrissat B."/>
            <person name="Nehls U."/>
            <person name="Egli S."/>
            <person name="Spatafora J.W."/>
            <person name="Grigoriev I.V."/>
            <person name="Martin F.M."/>
        </authorList>
    </citation>
    <scope>NUCLEOTIDE SEQUENCE [LARGE SCALE GENOMIC DNA]</scope>
    <source>
        <strain evidence="11 12">CBS 459.81</strain>
    </source>
</reference>
<feature type="transmembrane region" description="Helical" evidence="10">
    <location>
        <begin position="12"/>
        <end position="32"/>
    </location>
</feature>
<accession>A0A8E2JCL6</accession>
<dbReference type="InterPro" id="IPR017972">
    <property type="entry name" value="Cyt_P450_CS"/>
</dbReference>
<name>A0A8E2JCL6_9PEZI</name>
<keyword evidence="10" id="KW-1133">Transmembrane helix</keyword>
<dbReference type="Pfam" id="PF00067">
    <property type="entry name" value="p450"/>
    <property type="match status" value="1"/>
</dbReference>
<keyword evidence="3 8" id="KW-0349">Heme</keyword>
<feature type="binding site" description="axial binding residue" evidence="8">
    <location>
        <position position="469"/>
    </location>
    <ligand>
        <name>heme</name>
        <dbReference type="ChEBI" id="CHEBI:30413"/>
    </ligand>
    <ligandPart>
        <name>Fe</name>
        <dbReference type="ChEBI" id="CHEBI:18248"/>
    </ligandPart>
</feature>
<dbReference type="GO" id="GO:0020037">
    <property type="term" value="F:heme binding"/>
    <property type="evidence" value="ECO:0007669"/>
    <property type="project" value="InterPro"/>
</dbReference>
<evidence type="ECO:0000256" key="7">
    <source>
        <dbReference type="ARBA" id="ARBA00023033"/>
    </source>
</evidence>
<evidence type="ECO:0000256" key="2">
    <source>
        <dbReference type="ARBA" id="ARBA00010617"/>
    </source>
</evidence>
<keyword evidence="7 9" id="KW-0503">Monooxygenase</keyword>
<evidence type="ECO:0000256" key="5">
    <source>
        <dbReference type="ARBA" id="ARBA00023002"/>
    </source>
</evidence>
<evidence type="ECO:0000313" key="12">
    <source>
        <dbReference type="Proteomes" id="UP000250266"/>
    </source>
</evidence>
<dbReference type="Proteomes" id="UP000250266">
    <property type="component" value="Unassembled WGS sequence"/>
</dbReference>
<gene>
    <name evidence="11" type="ORF">K432DRAFT_395558</name>
</gene>
<organism evidence="11 12">
    <name type="scientific">Lepidopterella palustris CBS 459.81</name>
    <dbReference type="NCBI Taxonomy" id="1314670"/>
    <lineage>
        <taxon>Eukaryota</taxon>
        <taxon>Fungi</taxon>
        <taxon>Dikarya</taxon>
        <taxon>Ascomycota</taxon>
        <taxon>Pezizomycotina</taxon>
        <taxon>Dothideomycetes</taxon>
        <taxon>Pleosporomycetidae</taxon>
        <taxon>Mytilinidiales</taxon>
        <taxon>Argynnaceae</taxon>
        <taxon>Lepidopterella</taxon>
    </lineage>
</organism>
<dbReference type="AlphaFoldDB" id="A0A8E2JCL6"/>
<dbReference type="EMBL" id="KV745124">
    <property type="protein sequence ID" value="OCK77492.1"/>
    <property type="molecule type" value="Genomic_DNA"/>
</dbReference>
<dbReference type="PRINTS" id="PR00385">
    <property type="entry name" value="P450"/>
</dbReference>
<evidence type="ECO:0000313" key="11">
    <source>
        <dbReference type="EMBL" id="OCK77492.1"/>
    </source>
</evidence>
<evidence type="ECO:0000256" key="4">
    <source>
        <dbReference type="ARBA" id="ARBA00022723"/>
    </source>
</evidence>
<evidence type="ECO:0000256" key="3">
    <source>
        <dbReference type="ARBA" id="ARBA00022617"/>
    </source>
</evidence>
<dbReference type="PROSITE" id="PS00086">
    <property type="entry name" value="CYTOCHROME_P450"/>
    <property type="match status" value="1"/>
</dbReference>
<evidence type="ECO:0000256" key="1">
    <source>
        <dbReference type="ARBA" id="ARBA00001971"/>
    </source>
</evidence>
<dbReference type="Gene3D" id="1.10.630.10">
    <property type="entry name" value="Cytochrome P450"/>
    <property type="match status" value="1"/>
</dbReference>
<keyword evidence="6 8" id="KW-0408">Iron</keyword>
<comment type="cofactor">
    <cofactor evidence="1 8">
        <name>heme</name>
        <dbReference type="ChEBI" id="CHEBI:30413"/>
    </cofactor>
</comment>
<dbReference type="GO" id="GO:0005506">
    <property type="term" value="F:iron ion binding"/>
    <property type="evidence" value="ECO:0007669"/>
    <property type="project" value="InterPro"/>
</dbReference>
<keyword evidence="4 8" id="KW-0479">Metal-binding</keyword>
<dbReference type="PANTHER" id="PTHR24305:SF237">
    <property type="entry name" value="CYTOCHROME P450 MONOOXYGENASE ATNE-RELATED"/>
    <property type="match status" value="1"/>
</dbReference>
<dbReference type="InterPro" id="IPR036396">
    <property type="entry name" value="Cyt_P450_sf"/>
</dbReference>
<keyword evidence="5 9" id="KW-0560">Oxidoreductase</keyword>
<proteinExistence type="inferred from homology"/>